<dbReference type="GO" id="GO:0015035">
    <property type="term" value="F:protein-disulfide reductase activity"/>
    <property type="evidence" value="ECO:0007669"/>
    <property type="project" value="TreeGrafter"/>
</dbReference>
<name>A0A2M9D8F4_9MICO</name>
<evidence type="ECO:0000313" key="6">
    <source>
        <dbReference type="Proteomes" id="UP000231742"/>
    </source>
</evidence>
<dbReference type="Pfam" id="PF00085">
    <property type="entry name" value="Thioredoxin"/>
    <property type="match status" value="1"/>
</dbReference>
<keyword evidence="2" id="KW-0676">Redox-active center</keyword>
<gene>
    <name evidence="5" type="ORF">CLV85_1175</name>
</gene>
<dbReference type="InterPro" id="IPR036249">
    <property type="entry name" value="Thioredoxin-like_sf"/>
</dbReference>
<accession>A0A2M9D8F4</accession>
<feature type="domain" description="Thioredoxin" evidence="4">
    <location>
        <begin position="56"/>
        <end position="147"/>
    </location>
</feature>
<dbReference type="GO" id="GO:0006950">
    <property type="term" value="P:response to stress"/>
    <property type="evidence" value="ECO:0007669"/>
    <property type="project" value="UniProtKB-ARBA"/>
</dbReference>
<dbReference type="PANTHER" id="PTHR45663:SF11">
    <property type="entry name" value="GEO12009P1"/>
    <property type="match status" value="1"/>
</dbReference>
<evidence type="ECO:0000256" key="2">
    <source>
        <dbReference type="ARBA" id="ARBA00023284"/>
    </source>
</evidence>
<dbReference type="RefSeq" id="WP_100388625.1">
    <property type="nucleotide sequence ID" value="NZ_BMZU01000001.1"/>
</dbReference>
<evidence type="ECO:0000256" key="1">
    <source>
        <dbReference type="ARBA" id="ARBA00008987"/>
    </source>
</evidence>
<dbReference type="OrthoDB" id="5181746at2"/>
<dbReference type="Proteomes" id="UP000231742">
    <property type="component" value="Unassembled WGS sequence"/>
</dbReference>
<evidence type="ECO:0000256" key="3">
    <source>
        <dbReference type="SAM" id="MobiDB-lite"/>
    </source>
</evidence>
<comment type="caution">
    <text evidence="5">The sequence shown here is derived from an EMBL/GenBank/DDBJ whole genome shotgun (WGS) entry which is preliminary data.</text>
</comment>
<dbReference type="AlphaFoldDB" id="A0A2M9D8F4"/>
<keyword evidence="6" id="KW-1185">Reference proteome</keyword>
<dbReference type="Gene3D" id="3.40.30.10">
    <property type="entry name" value="Glutaredoxin"/>
    <property type="match status" value="1"/>
</dbReference>
<reference evidence="5 6" key="1">
    <citation type="submission" date="2017-11" db="EMBL/GenBank/DDBJ databases">
        <title>Genomic Encyclopedia of Archaeal and Bacterial Type Strains, Phase II (KMG-II): From Individual Species to Whole Genera.</title>
        <authorList>
            <person name="Goeker M."/>
        </authorList>
    </citation>
    <scope>NUCLEOTIDE SEQUENCE [LARGE SCALE GENOMIC DNA]</scope>
    <source>
        <strain evidence="5 6">DSM 16400</strain>
    </source>
</reference>
<sequence length="317" mass="32987">MTNAPLNAASLRGAVDLSSLVRQHNTPAPAAGAPGAAGAPPAGEAPAPSGYATSANDASFAQVLELSNTVPVIVEFFGQGIEASLEPTIAQYRGRFALVVVDATSNPQLVQAFQVQEVPTVAAVIGGRPVQLFSGIMPENDLKEVLEQVLQLAAENKVTGTLPAPDEAAEGEAAEPVEEPLPPLHQEAFDAISAGDFAKAIEAYKTAITQNPRDQQAVAGLAQVSLLARLEGHTADSVRSAAAQAPTDVEAQLAVADLDVSGGHLGDAFDRLLELFPTADSDGKSAIRTRLLDYFEIAGAEDPRVADARRRLTLLLY</sequence>
<evidence type="ECO:0000259" key="4">
    <source>
        <dbReference type="Pfam" id="PF00085"/>
    </source>
</evidence>
<evidence type="ECO:0000313" key="5">
    <source>
        <dbReference type="EMBL" id="PJJ81989.1"/>
    </source>
</evidence>
<feature type="region of interest" description="Disordered" evidence="3">
    <location>
        <begin position="25"/>
        <end position="51"/>
    </location>
</feature>
<organism evidence="5 6">
    <name type="scientific">Salinibacterium amurskyense</name>
    <dbReference type="NCBI Taxonomy" id="205941"/>
    <lineage>
        <taxon>Bacteria</taxon>
        <taxon>Bacillati</taxon>
        <taxon>Actinomycetota</taxon>
        <taxon>Actinomycetes</taxon>
        <taxon>Micrococcales</taxon>
        <taxon>Microbacteriaceae</taxon>
        <taxon>Salinibacterium</taxon>
    </lineage>
</organism>
<proteinExistence type="inferred from homology"/>
<dbReference type="EMBL" id="PGFH01000001">
    <property type="protein sequence ID" value="PJJ81989.1"/>
    <property type="molecule type" value="Genomic_DNA"/>
</dbReference>
<dbReference type="Gene3D" id="1.25.40.10">
    <property type="entry name" value="Tetratricopeptide repeat domain"/>
    <property type="match status" value="2"/>
</dbReference>
<dbReference type="Pfam" id="PF14561">
    <property type="entry name" value="TPR_20"/>
    <property type="match status" value="1"/>
</dbReference>
<dbReference type="InterPro" id="IPR013766">
    <property type="entry name" value="Thioredoxin_domain"/>
</dbReference>
<dbReference type="PANTHER" id="PTHR45663">
    <property type="entry name" value="GEO12009P1"/>
    <property type="match status" value="1"/>
</dbReference>
<dbReference type="InterPro" id="IPR011990">
    <property type="entry name" value="TPR-like_helical_dom_sf"/>
</dbReference>
<dbReference type="SUPFAM" id="SSF48452">
    <property type="entry name" value="TPR-like"/>
    <property type="match status" value="1"/>
</dbReference>
<dbReference type="GO" id="GO:0005737">
    <property type="term" value="C:cytoplasm"/>
    <property type="evidence" value="ECO:0007669"/>
    <property type="project" value="TreeGrafter"/>
</dbReference>
<protein>
    <submittedName>
        <fullName evidence="5">Putative thioredoxin</fullName>
    </submittedName>
</protein>
<dbReference type="SUPFAM" id="SSF52833">
    <property type="entry name" value="Thioredoxin-like"/>
    <property type="match status" value="1"/>
</dbReference>
<comment type="similarity">
    <text evidence="1">Belongs to the thioredoxin family.</text>
</comment>
<feature type="compositionally biased region" description="Low complexity" evidence="3">
    <location>
        <begin position="27"/>
        <end position="48"/>
    </location>
</feature>